<dbReference type="PANTHER" id="PTHR46309:SF10">
    <property type="entry name" value="PHD ZINC FINGER PROTEIN"/>
    <property type="match status" value="1"/>
</dbReference>
<dbReference type="InterPro" id="IPR042163">
    <property type="entry name" value="PHF12"/>
</dbReference>
<accession>A0A9D4VT31</accession>
<reference evidence="1 2" key="1">
    <citation type="journal article" date="2022" name="Nat. Genet.">
        <title>Improved pea reference genome and pan-genome highlight genomic features and evolutionary characteristics.</title>
        <authorList>
            <person name="Yang T."/>
            <person name="Liu R."/>
            <person name="Luo Y."/>
            <person name="Hu S."/>
            <person name="Wang D."/>
            <person name="Wang C."/>
            <person name="Pandey M.K."/>
            <person name="Ge S."/>
            <person name="Xu Q."/>
            <person name="Li N."/>
            <person name="Li G."/>
            <person name="Huang Y."/>
            <person name="Saxena R.K."/>
            <person name="Ji Y."/>
            <person name="Li M."/>
            <person name="Yan X."/>
            <person name="He Y."/>
            <person name="Liu Y."/>
            <person name="Wang X."/>
            <person name="Xiang C."/>
            <person name="Varshney R.K."/>
            <person name="Ding H."/>
            <person name="Gao S."/>
            <person name="Zong X."/>
        </authorList>
    </citation>
    <scope>NUCLEOTIDE SEQUENCE [LARGE SCALE GENOMIC DNA]</scope>
    <source>
        <strain evidence="1 2">cv. Zhongwan 6</strain>
    </source>
</reference>
<evidence type="ECO:0000313" key="1">
    <source>
        <dbReference type="EMBL" id="KAI5389187.1"/>
    </source>
</evidence>
<dbReference type="PANTHER" id="PTHR46309">
    <property type="entry name" value="PHD FINGER PROTEIN 12"/>
    <property type="match status" value="1"/>
</dbReference>
<name>A0A9D4VT31_PEA</name>
<protein>
    <submittedName>
        <fullName evidence="1">Uncharacterized protein</fullName>
    </submittedName>
</protein>
<dbReference type="Proteomes" id="UP001058974">
    <property type="component" value="Chromosome 7"/>
</dbReference>
<dbReference type="Gramene" id="Psat07G0473100-T1">
    <property type="protein sequence ID" value="KAI5389187.1"/>
    <property type="gene ID" value="KIW84_074731"/>
</dbReference>
<dbReference type="GO" id="GO:0006357">
    <property type="term" value="P:regulation of transcription by RNA polymerase II"/>
    <property type="evidence" value="ECO:0007669"/>
    <property type="project" value="TreeGrafter"/>
</dbReference>
<sequence length="158" mass="18491">MHFPRSVWGLGNLLGKPVLVAKEYLTWALVKYVNSENCGVGNAENVLVAESYSKLNVALFLMHECFEILHNPYSSRDIVEEVIFNQRHVNAKFDDFYNHLVQEEPRNVSAPQPWSNAFDFIQWHFRVSRPYVTPDTHRNPPKLAHQEILYKEQARHIM</sequence>
<proteinExistence type="predicted"/>
<dbReference type="AlphaFoldDB" id="A0A9D4VT31"/>
<organism evidence="1 2">
    <name type="scientific">Pisum sativum</name>
    <name type="common">Garden pea</name>
    <name type="synonym">Lathyrus oleraceus</name>
    <dbReference type="NCBI Taxonomy" id="3888"/>
    <lineage>
        <taxon>Eukaryota</taxon>
        <taxon>Viridiplantae</taxon>
        <taxon>Streptophyta</taxon>
        <taxon>Embryophyta</taxon>
        <taxon>Tracheophyta</taxon>
        <taxon>Spermatophyta</taxon>
        <taxon>Magnoliopsida</taxon>
        <taxon>eudicotyledons</taxon>
        <taxon>Gunneridae</taxon>
        <taxon>Pentapetalae</taxon>
        <taxon>rosids</taxon>
        <taxon>fabids</taxon>
        <taxon>Fabales</taxon>
        <taxon>Fabaceae</taxon>
        <taxon>Papilionoideae</taxon>
        <taxon>50 kb inversion clade</taxon>
        <taxon>NPAAA clade</taxon>
        <taxon>Hologalegina</taxon>
        <taxon>IRL clade</taxon>
        <taxon>Fabeae</taxon>
        <taxon>Lathyrus</taxon>
    </lineage>
</organism>
<dbReference type="GO" id="GO:0005634">
    <property type="term" value="C:nucleus"/>
    <property type="evidence" value="ECO:0007669"/>
    <property type="project" value="TreeGrafter"/>
</dbReference>
<gene>
    <name evidence="1" type="ORF">KIW84_074731</name>
</gene>
<evidence type="ECO:0000313" key="2">
    <source>
        <dbReference type="Proteomes" id="UP001058974"/>
    </source>
</evidence>
<dbReference type="GO" id="GO:0003714">
    <property type="term" value="F:transcription corepressor activity"/>
    <property type="evidence" value="ECO:0007669"/>
    <property type="project" value="InterPro"/>
</dbReference>
<keyword evidence="2" id="KW-1185">Reference proteome</keyword>
<dbReference type="EMBL" id="JAMSHJ010000007">
    <property type="protein sequence ID" value="KAI5389187.1"/>
    <property type="molecule type" value="Genomic_DNA"/>
</dbReference>
<comment type="caution">
    <text evidence="1">The sequence shown here is derived from an EMBL/GenBank/DDBJ whole genome shotgun (WGS) entry which is preliminary data.</text>
</comment>